<accession>B1C5U5</accession>
<comment type="caution">
    <text evidence="1">The sequence shown here is derived from an EMBL/GenBank/DDBJ whole genome shotgun (WGS) entry which is preliminary data.</text>
</comment>
<sequence length="102" mass="11480">MKGKLKMIINNKNYTIPELNFNTICTLEEMGISLTDMDKKILSTVRGFLGLAMNGDYEKAGKEMEEHLENGGSLDEMLEEINKAVEESGFFQALNKNQKQSS</sequence>
<organism evidence="1 2">
    <name type="scientific">Anaerofustis stercorihominis DSM 17244</name>
    <dbReference type="NCBI Taxonomy" id="445971"/>
    <lineage>
        <taxon>Bacteria</taxon>
        <taxon>Bacillati</taxon>
        <taxon>Bacillota</taxon>
        <taxon>Clostridia</taxon>
        <taxon>Eubacteriales</taxon>
        <taxon>Eubacteriaceae</taxon>
        <taxon>Anaerofustis</taxon>
    </lineage>
</organism>
<evidence type="ECO:0000313" key="1">
    <source>
        <dbReference type="EMBL" id="EDS73514.1"/>
    </source>
</evidence>
<dbReference type="GeneID" id="97999934"/>
<proteinExistence type="predicted"/>
<gene>
    <name evidence="1" type="ORF">ANASTE_00083</name>
</gene>
<protein>
    <submittedName>
        <fullName evidence="1">Uncharacterized protein</fullName>
    </submittedName>
</protein>
<dbReference type="Proteomes" id="UP000005178">
    <property type="component" value="Unassembled WGS sequence"/>
</dbReference>
<dbReference type="EMBL" id="ABIL02000003">
    <property type="protein sequence ID" value="EDS73514.1"/>
    <property type="molecule type" value="Genomic_DNA"/>
</dbReference>
<dbReference type="RefSeq" id="WP_007049539.1">
    <property type="nucleotide sequence ID" value="NZ_DS560017.1"/>
</dbReference>
<dbReference type="HOGENOM" id="CLU_2271548_0_0_9"/>
<evidence type="ECO:0000313" key="2">
    <source>
        <dbReference type="Proteomes" id="UP000005178"/>
    </source>
</evidence>
<reference evidence="1" key="1">
    <citation type="submission" date="2008-01" db="EMBL/GenBank/DDBJ databases">
        <authorList>
            <person name="Fulton L."/>
            <person name="Clifton S."/>
            <person name="Fulton B."/>
            <person name="Xu J."/>
            <person name="Minx P."/>
            <person name="Pepin K.H."/>
            <person name="Johnson M."/>
            <person name="Thiruvilangam P."/>
            <person name="Bhonagiri V."/>
            <person name="Nash W.E."/>
            <person name="Mardis E.R."/>
            <person name="Wilson R.K."/>
        </authorList>
    </citation>
    <scope>NUCLEOTIDE SEQUENCE [LARGE SCALE GENOMIC DNA]</scope>
    <source>
        <strain evidence="1">DSM 17244</strain>
    </source>
</reference>
<keyword evidence="2" id="KW-1185">Reference proteome</keyword>
<reference evidence="1" key="2">
    <citation type="submission" date="2013-08" db="EMBL/GenBank/DDBJ databases">
        <title>Draft genome sequence of Anaerofustis stercorihominis (DSM 17244).</title>
        <authorList>
            <person name="Sudarsanam P."/>
            <person name="Ley R."/>
            <person name="Guruge J."/>
            <person name="Turnbaugh P.J."/>
            <person name="Mahowald M."/>
            <person name="Liep D."/>
            <person name="Gordon J."/>
        </authorList>
    </citation>
    <scope>NUCLEOTIDE SEQUENCE</scope>
    <source>
        <strain evidence="1">DSM 17244</strain>
    </source>
</reference>
<dbReference type="AlphaFoldDB" id="B1C5U5"/>
<dbReference type="STRING" id="445971.ANASTE_00083"/>
<name>B1C5U5_9FIRM</name>